<dbReference type="EMBL" id="JAGFNK010000864">
    <property type="protein sequence ID" value="KAI9438387.1"/>
    <property type="molecule type" value="Genomic_DNA"/>
</dbReference>
<sequence length="522" mass="58584">MDVSDPSTPTSVPSSPPSLTNVHATTQPATSNKYRVSHPRDASRSFTDIRPSSMRIKKRIIVCCDGTWQDGVIISERWRYTNILRLSRAINHVDERFSPPVPQIVFYQAGVGTESSRYEQILDGDKVKEAYTFIANNYQPADEIFLFGFSRGAYTARMIAMMIRKIGVLDRMDMDHFAEIFVNLQTHSKAENKDEIALLDARLAPWTRSDSPGKARAGYDGDRFSVKCVGVFDTVGSMGLPKELTLGSKKLQTLFGFSDSVLGDHIERAYQALALHETRADFDCNKFQLSEEGRRKKQVLKQCWFAGEYAQIGGGYKEHDLADITLFWMVANIDDIISIDTKYIFSLLEPNAPYGTQKPHDPRTGVFALSDAIQRQLPTSLNPITQEYVHPSVLTQSALLPQLEDVLAAHPDLISRLMPLEQHLKQQWPYTPGDSQKCPTVVVETRVTDMVIANGATVVRHQSLIGRVVNTMWSGRGNTRYKSTGTPAQRQGSRASLTEDERSWLSDLVQQSSFGVFLRDLI</sequence>
<evidence type="ECO:0000313" key="1">
    <source>
        <dbReference type="EMBL" id="KAI9438387.1"/>
    </source>
</evidence>
<comment type="caution">
    <text evidence="1">The sequence shown here is derived from an EMBL/GenBank/DDBJ whole genome shotgun (WGS) entry which is preliminary data.</text>
</comment>
<organism evidence="1 2">
    <name type="scientific">Russula earlei</name>
    <dbReference type="NCBI Taxonomy" id="71964"/>
    <lineage>
        <taxon>Eukaryota</taxon>
        <taxon>Fungi</taxon>
        <taxon>Dikarya</taxon>
        <taxon>Basidiomycota</taxon>
        <taxon>Agaricomycotina</taxon>
        <taxon>Agaricomycetes</taxon>
        <taxon>Russulales</taxon>
        <taxon>Russulaceae</taxon>
        <taxon>Russula</taxon>
    </lineage>
</organism>
<protein>
    <submittedName>
        <fullName evidence="1">Uncharacterized protein</fullName>
    </submittedName>
</protein>
<accession>A0ACC0TS53</accession>
<keyword evidence="2" id="KW-1185">Reference proteome</keyword>
<gene>
    <name evidence="1" type="ORF">F5148DRAFT_1278448</name>
</gene>
<dbReference type="Proteomes" id="UP001207468">
    <property type="component" value="Unassembled WGS sequence"/>
</dbReference>
<reference evidence="1" key="1">
    <citation type="submission" date="2021-03" db="EMBL/GenBank/DDBJ databases">
        <title>Evolutionary priming and transition to the ectomycorrhizal habit in an iconic lineage of mushroom-forming fungi: is preadaptation a requirement?</title>
        <authorList>
            <consortium name="DOE Joint Genome Institute"/>
            <person name="Looney B.P."/>
            <person name="Miyauchi S."/>
            <person name="Morin E."/>
            <person name="Drula E."/>
            <person name="Courty P.E."/>
            <person name="Chicoki N."/>
            <person name="Fauchery L."/>
            <person name="Kohler A."/>
            <person name="Kuo A."/>
            <person name="LaButti K."/>
            <person name="Pangilinan J."/>
            <person name="Lipzen A."/>
            <person name="Riley R."/>
            <person name="Andreopoulos W."/>
            <person name="He G."/>
            <person name="Johnson J."/>
            <person name="Barry K.W."/>
            <person name="Grigoriev I.V."/>
            <person name="Nagy L."/>
            <person name="Hibbett D."/>
            <person name="Henrissat B."/>
            <person name="Matheny P.B."/>
            <person name="Labbe J."/>
            <person name="Martin A.F."/>
        </authorList>
    </citation>
    <scope>NUCLEOTIDE SEQUENCE</scope>
    <source>
        <strain evidence="1">BPL698</strain>
    </source>
</reference>
<evidence type="ECO:0000313" key="2">
    <source>
        <dbReference type="Proteomes" id="UP001207468"/>
    </source>
</evidence>
<proteinExistence type="predicted"/>
<name>A0ACC0TS53_9AGAM</name>